<keyword evidence="3" id="KW-1185">Reference proteome</keyword>
<evidence type="ECO:0000313" key="2">
    <source>
        <dbReference type="EMBL" id="TIH35001.1"/>
    </source>
</evidence>
<reference evidence="2 3" key="1">
    <citation type="journal article" date="2019" name="Microorganisms">
        <title>Systematic Affiliation and Genome Analysis of Subtercola vilae DB165(T) with Particular Emphasis on Cold Adaptation of an Isolate from a High-Altitude Cold Volcano Lake.</title>
        <authorList>
            <person name="Villalobos A.S."/>
            <person name="Wiese J."/>
            <person name="Imhoff J.F."/>
            <person name="Dorador C."/>
            <person name="Keller A."/>
            <person name="Hentschel U."/>
        </authorList>
    </citation>
    <scope>NUCLEOTIDE SEQUENCE [LARGE SCALE GENOMIC DNA]</scope>
    <source>
        <strain evidence="2 3">DB165</strain>
    </source>
</reference>
<name>A0A4T2BWS7_9MICO</name>
<dbReference type="Proteomes" id="UP000306192">
    <property type="component" value="Unassembled WGS sequence"/>
</dbReference>
<dbReference type="EMBL" id="QYRT01000022">
    <property type="protein sequence ID" value="TIH35001.1"/>
    <property type="molecule type" value="Genomic_DNA"/>
</dbReference>
<evidence type="ECO:0000256" key="1">
    <source>
        <dbReference type="SAM" id="MobiDB-lite"/>
    </source>
</evidence>
<feature type="compositionally biased region" description="Low complexity" evidence="1">
    <location>
        <begin position="32"/>
        <end position="41"/>
    </location>
</feature>
<dbReference type="AlphaFoldDB" id="A0A4T2BWS7"/>
<comment type="caution">
    <text evidence="2">The sequence shown here is derived from an EMBL/GenBank/DDBJ whole genome shotgun (WGS) entry which is preliminary data.</text>
</comment>
<feature type="compositionally biased region" description="Basic and acidic residues" evidence="1">
    <location>
        <begin position="58"/>
        <end position="71"/>
    </location>
</feature>
<dbReference type="RefSeq" id="WP_136642530.1">
    <property type="nucleotide sequence ID" value="NZ_QYRT01000022.1"/>
</dbReference>
<evidence type="ECO:0000313" key="3">
    <source>
        <dbReference type="Proteomes" id="UP000306192"/>
    </source>
</evidence>
<sequence length="71" mass="7653">MTPDSPVRRSGHRRVRTEAAPGSDAEPQATLRRGAGPGHPARAAEDTDRAWGDGSDENDQRLTADKPPHWG</sequence>
<proteinExistence type="predicted"/>
<accession>A0A4T2BWS7</accession>
<gene>
    <name evidence="2" type="ORF">D4765_11980</name>
</gene>
<feature type="region of interest" description="Disordered" evidence="1">
    <location>
        <begin position="1"/>
        <end position="71"/>
    </location>
</feature>
<feature type="compositionally biased region" description="Basic and acidic residues" evidence="1">
    <location>
        <begin position="42"/>
        <end position="51"/>
    </location>
</feature>
<protein>
    <submittedName>
        <fullName evidence="2">Uncharacterized protein</fullName>
    </submittedName>
</protein>
<organism evidence="2 3">
    <name type="scientific">Subtercola vilae</name>
    <dbReference type="NCBI Taxonomy" id="2056433"/>
    <lineage>
        <taxon>Bacteria</taxon>
        <taxon>Bacillati</taxon>
        <taxon>Actinomycetota</taxon>
        <taxon>Actinomycetes</taxon>
        <taxon>Micrococcales</taxon>
        <taxon>Microbacteriaceae</taxon>
        <taxon>Subtercola</taxon>
    </lineage>
</organism>
<dbReference type="OrthoDB" id="4991543at2"/>